<gene>
    <name evidence="1" type="ORF">HPB49_009150</name>
</gene>
<organism evidence="1 2">
    <name type="scientific">Dermacentor silvarum</name>
    <name type="common">Tick</name>
    <dbReference type="NCBI Taxonomy" id="543639"/>
    <lineage>
        <taxon>Eukaryota</taxon>
        <taxon>Metazoa</taxon>
        <taxon>Ecdysozoa</taxon>
        <taxon>Arthropoda</taxon>
        <taxon>Chelicerata</taxon>
        <taxon>Arachnida</taxon>
        <taxon>Acari</taxon>
        <taxon>Parasitiformes</taxon>
        <taxon>Ixodida</taxon>
        <taxon>Ixodoidea</taxon>
        <taxon>Ixodidae</taxon>
        <taxon>Rhipicephalinae</taxon>
        <taxon>Dermacentor</taxon>
    </lineage>
</organism>
<proteinExistence type="predicted"/>
<keyword evidence="2" id="KW-1185">Reference proteome</keyword>
<sequence>MPLMGERSLQWCTGPAGQHSELLISEDTVFGVVCQIDRWVLAFRATFWGGCDVVDSSKENSYVFNRECLDPIILLRHLEMDTGKLALFTEEQLEVLADMPMESMDPALFSGTFVETVMDTCGRLLVEKREAQEAIELIKAFSQSSQSDVDDSSLGPDAGSEERTPSTKHSREGSGDSEGDGELWLHA</sequence>
<name>A0ACB8D4A1_DERSI</name>
<accession>A0ACB8D4A1</accession>
<protein>
    <submittedName>
        <fullName evidence="1">Uncharacterized protein</fullName>
    </submittedName>
</protein>
<dbReference type="Proteomes" id="UP000821865">
    <property type="component" value="Chromosome 3"/>
</dbReference>
<reference evidence="1" key="1">
    <citation type="submission" date="2020-05" db="EMBL/GenBank/DDBJ databases">
        <title>Large-scale comparative analyses of tick genomes elucidate their genetic diversity and vector capacities.</title>
        <authorList>
            <person name="Jia N."/>
            <person name="Wang J."/>
            <person name="Shi W."/>
            <person name="Du L."/>
            <person name="Sun Y."/>
            <person name="Zhan W."/>
            <person name="Jiang J."/>
            <person name="Wang Q."/>
            <person name="Zhang B."/>
            <person name="Ji P."/>
            <person name="Sakyi L.B."/>
            <person name="Cui X."/>
            <person name="Yuan T."/>
            <person name="Jiang B."/>
            <person name="Yang W."/>
            <person name="Lam T.T.-Y."/>
            <person name="Chang Q."/>
            <person name="Ding S."/>
            <person name="Wang X."/>
            <person name="Zhu J."/>
            <person name="Ruan X."/>
            <person name="Zhao L."/>
            <person name="Wei J."/>
            <person name="Que T."/>
            <person name="Du C."/>
            <person name="Cheng J."/>
            <person name="Dai P."/>
            <person name="Han X."/>
            <person name="Huang E."/>
            <person name="Gao Y."/>
            <person name="Liu J."/>
            <person name="Shao H."/>
            <person name="Ye R."/>
            <person name="Li L."/>
            <person name="Wei W."/>
            <person name="Wang X."/>
            <person name="Wang C."/>
            <person name="Yang T."/>
            <person name="Huo Q."/>
            <person name="Li W."/>
            <person name="Guo W."/>
            <person name="Chen H."/>
            <person name="Zhou L."/>
            <person name="Ni X."/>
            <person name="Tian J."/>
            <person name="Zhou Y."/>
            <person name="Sheng Y."/>
            <person name="Liu T."/>
            <person name="Pan Y."/>
            <person name="Xia L."/>
            <person name="Li J."/>
            <person name="Zhao F."/>
            <person name="Cao W."/>
        </authorList>
    </citation>
    <scope>NUCLEOTIDE SEQUENCE</scope>
    <source>
        <strain evidence="1">Dsil-2018</strain>
    </source>
</reference>
<evidence type="ECO:0000313" key="1">
    <source>
        <dbReference type="EMBL" id="KAH7959181.1"/>
    </source>
</evidence>
<evidence type="ECO:0000313" key="2">
    <source>
        <dbReference type="Proteomes" id="UP000821865"/>
    </source>
</evidence>
<comment type="caution">
    <text evidence="1">The sequence shown here is derived from an EMBL/GenBank/DDBJ whole genome shotgun (WGS) entry which is preliminary data.</text>
</comment>
<dbReference type="EMBL" id="CM023472">
    <property type="protein sequence ID" value="KAH7959181.1"/>
    <property type="molecule type" value="Genomic_DNA"/>
</dbReference>